<comment type="caution">
    <text evidence="2">The sequence shown here is derived from an EMBL/GenBank/DDBJ whole genome shotgun (WGS) entry which is preliminary data.</text>
</comment>
<protein>
    <submittedName>
        <fullName evidence="2">Uncharacterized protein</fullName>
    </submittedName>
</protein>
<sequence length="115" mass="12791">MPAASSRARLPRSSARTQTKQALRPVLLATAQPRAVKPKYPRAVKVKRPVDLLFLLHLHRLLPSPLLPFWKPPIYSAIPQPFLNQIAPPLISPSPRRAATPFPSPKASKPYARIP</sequence>
<dbReference type="Proteomes" id="UP001054889">
    <property type="component" value="Unassembled WGS sequence"/>
</dbReference>
<organism evidence="2 3">
    <name type="scientific">Eleusine coracana subsp. coracana</name>
    <dbReference type="NCBI Taxonomy" id="191504"/>
    <lineage>
        <taxon>Eukaryota</taxon>
        <taxon>Viridiplantae</taxon>
        <taxon>Streptophyta</taxon>
        <taxon>Embryophyta</taxon>
        <taxon>Tracheophyta</taxon>
        <taxon>Spermatophyta</taxon>
        <taxon>Magnoliopsida</taxon>
        <taxon>Liliopsida</taxon>
        <taxon>Poales</taxon>
        <taxon>Poaceae</taxon>
        <taxon>PACMAD clade</taxon>
        <taxon>Chloridoideae</taxon>
        <taxon>Cynodonteae</taxon>
        <taxon>Eleusininae</taxon>
        <taxon>Eleusine</taxon>
    </lineage>
</organism>
<name>A0AAV5EUB2_ELECO</name>
<feature type="compositionally biased region" description="Low complexity" evidence="1">
    <location>
        <begin position="1"/>
        <end position="16"/>
    </location>
</feature>
<feature type="region of interest" description="Disordered" evidence="1">
    <location>
        <begin position="1"/>
        <end position="23"/>
    </location>
</feature>
<reference evidence="2" key="1">
    <citation type="journal article" date="2018" name="DNA Res.">
        <title>Multiple hybrid de novo genome assembly of finger millet, an orphan allotetraploid crop.</title>
        <authorList>
            <person name="Hatakeyama M."/>
            <person name="Aluri S."/>
            <person name="Balachadran M.T."/>
            <person name="Sivarajan S.R."/>
            <person name="Patrignani A."/>
            <person name="Gruter S."/>
            <person name="Poveda L."/>
            <person name="Shimizu-Inatsugi R."/>
            <person name="Baeten J."/>
            <person name="Francoijs K.J."/>
            <person name="Nataraja K.N."/>
            <person name="Reddy Y.A.N."/>
            <person name="Phadnis S."/>
            <person name="Ravikumar R.L."/>
            <person name="Schlapbach R."/>
            <person name="Sreeman S.M."/>
            <person name="Shimizu K.K."/>
        </authorList>
    </citation>
    <scope>NUCLEOTIDE SEQUENCE</scope>
</reference>
<dbReference type="EMBL" id="BQKI01000079">
    <property type="protein sequence ID" value="GJN26033.1"/>
    <property type="molecule type" value="Genomic_DNA"/>
</dbReference>
<proteinExistence type="predicted"/>
<evidence type="ECO:0000313" key="3">
    <source>
        <dbReference type="Proteomes" id="UP001054889"/>
    </source>
</evidence>
<evidence type="ECO:0000256" key="1">
    <source>
        <dbReference type="SAM" id="MobiDB-lite"/>
    </source>
</evidence>
<evidence type="ECO:0000313" key="2">
    <source>
        <dbReference type="EMBL" id="GJN26033.1"/>
    </source>
</evidence>
<keyword evidence="3" id="KW-1185">Reference proteome</keyword>
<reference evidence="2" key="2">
    <citation type="submission" date="2021-12" db="EMBL/GenBank/DDBJ databases">
        <title>Resequencing data analysis of finger millet.</title>
        <authorList>
            <person name="Hatakeyama M."/>
            <person name="Aluri S."/>
            <person name="Balachadran M.T."/>
            <person name="Sivarajan S.R."/>
            <person name="Poveda L."/>
            <person name="Shimizu-Inatsugi R."/>
            <person name="Schlapbach R."/>
            <person name="Sreeman S.M."/>
            <person name="Shimizu K.K."/>
        </authorList>
    </citation>
    <scope>NUCLEOTIDE SEQUENCE</scope>
</reference>
<feature type="region of interest" description="Disordered" evidence="1">
    <location>
        <begin position="94"/>
        <end position="115"/>
    </location>
</feature>
<dbReference type="AlphaFoldDB" id="A0AAV5EUB2"/>
<accession>A0AAV5EUB2</accession>
<gene>
    <name evidence="2" type="primary">gb13930</name>
    <name evidence="2" type="ORF">PR202_gb13930</name>
</gene>